<feature type="transmembrane region" description="Helical" evidence="12">
    <location>
        <begin position="231"/>
        <end position="250"/>
    </location>
</feature>
<evidence type="ECO:0000256" key="1">
    <source>
        <dbReference type="ARBA" id="ARBA00004651"/>
    </source>
</evidence>
<keyword evidence="9 12" id="KW-0472">Membrane</keyword>
<dbReference type="CDD" id="cd11494">
    <property type="entry name" value="SLC5sbd_NIS-like_u2"/>
    <property type="match status" value="1"/>
</dbReference>
<comment type="similarity">
    <text evidence="2 11">Belongs to the sodium:solute symporter (SSF) (TC 2.A.21) family.</text>
</comment>
<comment type="caution">
    <text evidence="13">The sequence shown here is derived from an EMBL/GenBank/DDBJ whole genome shotgun (WGS) entry which is preliminary data.</text>
</comment>
<sequence>MQALDWIILITTLVAIVAYGTYQTRGSKNVQDYLKGGNTTPWWTIGLSVMATQASAITFLSTPGQAFNDGMGFVQFYFGLPIAMVVICIVFIPLYHRLKVYTAYEFLENRFDLKTRTLTAILFLIQRGLAAGITIFAPAIILSAVLGWNILVLNIVIGVLVIIYTVSGGTKAVNVTQKHQMVIIFTGMIIAFFIILNQLPDDITFTKALDIAGASGKMEVLDFSFDLNNRYTVWSGIIGGTFLMLSYFGTDQSQVQRYLSGKSVKEMQLGLIFNGLLKVPMQFFILLIGVMVFVFYQFNAAPVNFNPTATDVVLTSEYAEEYEDLQQKQQAIFEQKQGIINDFVSENNSENFKSIALANAQQDQIRVQAKTLIDKAGKSKSIKVESNDKDYVFIHFILNNLPKGLIGLLLAVILSAAMSSTSSELNALASTTTMDLYKRNVSEKTETQMLNSSKWFTLLWGIMAIGVACVANLAENLIQLVNIIGSIFYGNVLGIFLLAFFFKFVKGNAVFTAAIITQFLVIALFLLNEYDVIKLPFLWLNFVGCFIVIIIAMLIDFKKLGKLDKWILLGLSSILFYFGYLIYENSQILIA</sequence>
<evidence type="ECO:0000256" key="2">
    <source>
        <dbReference type="ARBA" id="ARBA00006434"/>
    </source>
</evidence>
<keyword evidence="14" id="KW-1185">Reference proteome</keyword>
<dbReference type="GO" id="GO:0015293">
    <property type="term" value="F:symporter activity"/>
    <property type="evidence" value="ECO:0007669"/>
    <property type="project" value="TreeGrafter"/>
</dbReference>
<feature type="transmembrane region" description="Helical" evidence="12">
    <location>
        <begin position="74"/>
        <end position="96"/>
    </location>
</feature>
<feature type="transmembrane region" description="Helical" evidence="12">
    <location>
        <begin position="271"/>
        <end position="296"/>
    </location>
</feature>
<organism evidence="13 14">
    <name type="scientific">Subsaximicrobium wynnwilliamsii</name>
    <dbReference type="NCBI Taxonomy" id="291179"/>
    <lineage>
        <taxon>Bacteria</taxon>
        <taxon>Pseudomonadati</taxon>
        <taxon>Bacteroidota</taxon>
        <taxon>Flavobacteriia</taxon>
        <taxon>Flavobacteriales</taxon>
        <taxon>Flavobacteriaceae</taxon>
        <taxon>Subsaximicrobium</taxon>
    </lineage>
</organism>
<evidence type="ECO:0000256" key="3">
    <source>
        <dbReference type="ARBA" id="ARBA00022448"/>
    </source>
</evidence>
<dbReference type="InterPro" id="IPR038377">
    <property type="entry name" value="Na/Glc_symporter_sf"/>
</dbReference>
<evidence type="ECO:0000256" key="9">
    <source>
        <dbReference type="ARBA" id="ARBA00023136"/>
    </source>
</evidence>
<dbReference type="EMBL" id="VORO01000026">
    <property type="protein sequence ID" value="TXD87313.1"/>
    <property type="molecule type" value="Genomic_DNA"/>
</dbReference>
<evidence type="ECO:0000313" key="13">
    <source>
        <dbReference type="EMBL" id="TXD87313.1"/>
    </source>
</evidence>
<evidence type="ECO:0000313" key="14">
    <source>
        <dbReference type="Proteomes" id="UP000321578"/>
    </source>
</evidence>
<protein>
    <submittedName>
        <fullName evidence="13">Sodium:solute symporter</fullName>
    </submittedName>
</protein>
<dbReference type="GO" id="GO:0005886">
    <property type="term" value="C:plasma membrane"/>
    <property type="evidence" value="ECO:0007669"/>
    <property type="project" value="UniProtKB-SubCell"/>
</dbReference>
<dbReference type="InterPro" id="IPR001734">
    <property type="entry name" value="Na/solute_symporter"/>
</dbReference>
<feature type="transmembrane region" description="Helical" evidence="12">
    <location>
        <begin position="148"/>
        <end position="169"/>
    </location>
</feature>
<accession>A0A5C6ZCI9</accession>
<evidence type="ECO:0000256" key="6">
    <source>
        <dbReference type="ARBA" id="ARBA00022989"/>
    </source>
</evidence>
<dbReference type="PROSITE" id="PS50283">
    <property type="entry name" value="NA_SOLUT_SYMP_3"/>
    <property type="match status" value="1"/>
</dbReference>
<dbReference type="InterPro" id="IPR051163">
    <property type="entry name" value="Sodium:Solute_Symporter_SSF"/>
</dbReference>
<gene>
    <name evidence="13" type="ORF">ESY86_17270</name>
</gene>
<proteinExistence type="inferred from homology"/>
<keyword evidence="10" id="KW-0739">Sodium transport</keyword>
<keyword evidence="4" id="KW-1003">Cell membrane</keyword>
<keyword evidence="3" id="KW-0813">Transport</keyword>
<feature type="transmembrane region" description="Helical" evidence="12">
    <location>
        <begin position="566"/>
        <end position="583"/>
    </location>
</feature>
<dbReference type="Gene3D" id="1.20.1730.10">
    <property type="entry name" value="Sodium/glucose cotransporter"/>
    <property type="match status" value="1"/>
</dbReference>
<evidence type="ECO:0000256" key="4">
    <source>
        <dbReference type="ARBA" id="ARBA00022475"/>
    </source>
</evidence>
<dbReference type="PANTHER" id="PTHR42985">
    <property type="entry name" value="SODIUM-COUPLED MONOCARBOXYLATE TRANSPORTER"/>
    <property type="match status" value="1"/>
</dbReference>
<evidence type="ECO:0000256" key="10">
    <source>
        <dbReference type="ARBA" id="ARBA00023201"/>
    </source>
</evidence>
<dbReference type="Pfam" id="PF00474">
    <property type="entry name" value="SSF"/>
    <property type="match status" value="2"/>
</dbReference>
<reference evidence="13 14" key="1">
    <citation type="submission" date="2019-08" db="EMBL/GenBank/DDBJ databases">
        <title>Genomes of Subsaximicrobium wynnwilliamsii strains.</title>
        <authorList>
            <person name="Bowman J.P."/>
        </authorList>
    </citation>
    <scope>NUCLEOTIDE SEQUENCE [LARGE SCALE GENOMIC DNA]</scope>
    <source>
        <strain evidence="13 14">2-80-2</strain>
    </source>
</reference>
<dbReference type="RefSeq" id="WP_147087980.1">
    <property type="nucleotide sequence ID" value="NZ_VORM01000029.1"/>
</dbReference>
<feature type="transmembrane region" description="Helical" evidence="12">
    <location>
        <begin position="6"/>
        <end position="22"/>
    </location>
</feature>
<dbReference type="Proteomes" id="UP000321578">
    <property type="component" value="Unassembled WGS sequence"/>
</dbReference>
<feature type="transmembrane region" description="Helical" evidence="12">
    <location>
        <begin position="117"/>
        <end position="142"/>
    </location>
</feature>
<feature type="transmembrane region" description="Helical" evidence="12">
    <location>
        <begin position="480"/>
        <end position="502"/>
    </location>
</feature>
<feature type="transmembrane region" description="Helical" evidence="12">
    <location>
        <begin position="455"/>
        <end position="474"/>
    </location>
</feature>
<keyword evidence="7" id="KW-0915">Sodium</keyword>
<evidence type="ECO:0000256" key="5">
    <source>
        <dbReference type="ARBA" id="ARBA00022692"/>
    </source>
</evidence>
<feature type="transmembrane region" description="Helical" evidence="12">
    <location>
        <begin position="509"/>
        <end position="527"/>
    </location>
</feature>
<feature type="transmembrane region" description="Helical" evidence="12">
    <location>
        <begin position="181"/>
        <end position="199"/>
    </location>
</feature>
<feature type="transmembrane region" description="Helical" evidence="12">
    <location>
        <begin position="42"/>
        <end position="62"/>
    </location>
</feature>
<comment type="subcellular location">
    <subcellularLocation>
        <location evidence="1">Cell membrane</location>
        <topology evidence="1">Multi-pass membrane protein</topology>
    </subcellularLocation>
</comment>
<keyword evidence="8" id="KW-0406">Ion transport</keyword>
<evidence type="ECO:0000256" key="11">
    <source>
        <dbReference type="RuleBase" id="RU362091"/>
    </source>
</evidence>
<feature type="transmembrane region" description="Helical" evidence="12">
    <location>
        <begin position="533"/>
        <end position="554"/>
    </location>
</feature>
<evidence type="ECO:0000256" key="12">
    <source>
        <dbReference type="SAM" id="Phobius"/>
    </source>
</evidence>
<dbReference type="PANTHER" id="PTHR42985:SF40">
    <property type="entry name" value="LD47995P-RELATED"/>
    <property type="match status" value="1"/>
</dbReference>
<dbReference type="GO" id="GO:0006814">
    <property type="term" value="P:sodium ion transport"/>
    <property type="evidence" value="ECO:0007669"/>
    <property type="project" value="UniProtKB-KW"/>
</dbReference>
<dbReference type="AlphaFoldDB" id="A0A5C6ZCI9"/>
<evidence type="ECO:0000256" key="7">
    <source>
        <dbReference type="ARBA" id="ARBA00023053"/>
    </source>
</evidence>
<name>A0A5C6ZCI9_9FLAO</name>
<evidence type="ECO:0000256" key="8">
    <source>
        <dbReference type="ARBA" id="ARBA00023065"/>
    </source>
</evidence>
<keyword evidence="6 12" id="KW-1133">Transmembrane helix</keyword>
<keyword evidence="5 12" id="KW-0812">Transmembrane</keyword>
<dbReference type="OrthoDB" id="9803597at2"/>